<dbReference type="AlphaFoldDB" id="A0A367KX51"/>
<name>A0A367KX51_RHIST</name>
<feature type="transmembrane region" description="Helical" evidence="6">
    <location>
        <begin position="403"/>
        <end position="424"/>
    </location>
</feature>
<dbReference type="Gene3D" id="1.20.1250.20">
    <property type="entry name" value="MFS general substrate transporter like domains"/>
    <property type="match status" value="1"/>
</dbReference>
<dbReference type="GO" id="GO:0022857">
    <property type="term" value="F:transmembrane transporter activity"/>
    <property type="evidence" value="ECO:0007669"/>
    <property type="project" value="InterPro"/>
</dbReference>
<evidence type="ECO:0000256" key="4">
    <source>
        <dbReference type="ARBA" id="ARBA00022989"/>
    </source>
</evidence>
<dbReference type="CDD" id="cd17325">
    <property type="entry name" value="MFS_MdtG_SLC18_like"/>
    <property type="match status" value="1"/>
</dbReference>
<sequence>MAEGLFKNNCSKWNKARHSNIGVACVVALTLFTDMLVYGVVIPCLPLIVLERLKGDSTMVGFLFGCYAFGLLVSTPVFAILSDKYKNRRYPMIGGMLGLFISTMAFAVADTYVLLVLARTAQGVAGGASWTIGLGLLADVFPTKKLGVVMGTVLTAHTVGFAIGPAIGGFLYEFGGFAAPFLFCAGFAIINFLAIVWLAEPNHDHIEDTSDHVSRAQENADENTPLMTNKKRPVTMIALLKNWRILSCVLCVIVSASVFSGIEPALPIHLQNEFDASASTIGMLFVAMVIPAFLAPVIGHLSDKVGRQAISASGMIIMAVISPLVSIHYNSIYCIIPPLMIFGLSSPVTLTPILPEMGETVTEMGSDAYAQVYALYNMAYSIGMFVGPVIAGYIMSFSGFESLMLLFSVALLVCSPIMINWGTIYQQVLSLF</sequence>
<evidence type="ECO:0000256" key="1">
    <source>
        <dbReference type="ARBA" id="ARBA00004141"/>
    </source>
</evidence>
<protein>
    <recommendedName>
        <fullName evidence="7">Major facilitator superfamily (MFS) profile domain-containing protein</fullName>
    </recommendedName>
</protein>
<dbReference type="GO" id="GO:0016020">
    <property type="term" value="C:membrane"/>
    <property type="evidence" value="ECO:0007669"/>
    <property type="project" value="UniProtKB-SubCell"/>
</dbReference>
<evidence type="ECO:0000313" key="9">
    <source>
        <dbReference type="Proteomes" id="UP000253551"/>
    </source>
</evidence>
<dbReference type="OrthoDB" id="5086884at2759"/>
<proteinExistence type="predicted"/>
<feature type="transmembrane region" description="Helical" evidence="6">
    <location>
        <begin position="278"/>
        <end position="298"/>
    </location>
</feature>
<feature type="transmembrane region" description="Helical" evidence="6">
    <location>
        <begin position="21"/>
        <end position="48"/>
    </location>
</feature>
<organism evidence="8 9">
    <name type="scientific">Rhizopus stolonifer</name>
    <name type="common">Rhizopus nigricans</name>
    <dbReference type="NCBI Taxonomy" id="4846"/>
    <lineage>
        <taxon>Eukaryota</taxon>
        <taxon>Fungi</taxon>
        <taxon>Fungi incertae sedis</taxon>
        <taxon>Mucoromycota</taxon>
        <taxon>Mucoromycotina</taxon>
        <taxon>Mucoromycetes</taxon>
        <taxon>Mucorales</taxon>
        <taxon>Mucorineae</taxon>
        <taxon>Rhizopodaceae</taxon>
        <taxon>Rhizopus</taxon>
    </lineage>
</organism>
<dbReference type="Pfam" id="PF07690">
    <property type="entry name" value="MFS_1"/>
    <property type="match status" value="2"/>
</dbReference>
<comment type="subcellular location">
    <subcellularLocation>
        <location evidence="1">Membrane</location>
        <topology evidence="1">Multi-pass membrane protein</topology>
    </subcellularLocation>
</comment>
<dbReference type="PROSITE" id="PS50850">
    <property type="entry name" value="MFS"/>
    <property type="match status" value="1"/>
</dbReference>
<reference evidence="8 9" key="1">
    <citation type="journal article" date="2018" name="G3 (Bethesda)">
        <title>Phylogenetic and Phylogenomic Definition of Rhizopus Species.</title>
        <authorList>
            <person name="Gryganskyi A.P."/>
            <person name="Golan J."/>
            <person name="Dolatabadi S."/>
            <person name="Mondo S."/>
            <person name="Robb S."/>
            <person name="Idnurm A."/>
            <person name="Muszewska A."/>
            <person name="Steczkiewicz K."/>
            <person name="Masonjones S."/>
            <person name="Liao H.L."/>
            <person name="Gajdeczka M.T."/>
            <person name="Anike F."/>
            <person name="Vuek A."/>
            <person name="Anishchenko I.M."/>
            <person name="Voigt K."/>
            <person name="de Hoog G.S."/>
            <person name="Smith M.E."/>
            <person name="Heitman J."/>
            <person name="Vilgalys R."/>
            <person name="Stajich J.E."/>
        </authorList>
    </citation>
    <scope>NUCLEOTIDE SEQUENCE [LARGE SCALE GENOMIC DNA]</scope>
    <source>
        <strain evidence="8 9">LSU 92-RS-03</strain>
    </source>
</reference>
<keyword evidence="3 6" id="KW-0812">Transmembrane</keyword>
<feature type="transmembrane region" description="Helical" evidence="6">
    <location>
        <begin position="245"/>
        <end position="266"/>
    </location>
</feature>
<comment type="caution">
    <text evidence="8">The sequence shown here is derived from an EMBL/GenBank/DDBJ whole genome shotgun (WGS) entry which is preliminary data.</text>
</comment>
<feature type="transmembrane region" description="Helical" evidence="6">
    <location>
        <begin position="121"/>
        <end position="141"/>
    </location>
</feature>
<feature type="transmembrane region" description="Helical" evidence="6">
    <location>
        <begin position="148"/>
        <end position="171"/>
    </location>
</feature>
<accession>A0A367KX51</accession>
<feature type="domain" description="Major facilitator superfamily (MFS) profile" evidence="7">
    <location>
        <begin position="23"/>
        <end position="432"/>
    </location>
</feature>
<evidence type="ECO:0000259" key="7">
    <source>
        <dbReference type="PROSITE" id="PS50850"/>
    </source>
</evidence>
<keyword evidence="2" id="KW-0813">Transport</keyword>
<dbReference type="InterPro" id="IPR036259">
    <property type="entry name" value="MFS_trans_sf"/>
</dbReference>
<feature type="transmembrane region" description="Helical" evidence="6">
    <location>
        <begin position="375"/>
        <end position="397"/>
    </location>
</feature>
<feature type="transmembrane region" description="Helical" evidence="6">
    <location>
        <begin position="60"/>
        <end position="81"/>
    </location>
</feature>
<evidence type="ECO:0000256" key="6">
    <source>
        <dbReference type="SAM" id="Phobius"/>
    </source>
</evidence>
<evidence type="ECO:0000256" key="2">
    <source>
        <dbReference type="ARBA" id="ARBA00022448"/>
    </source>
</evidence>
<dbReference type="Proteomes" id="UP000253551">
    <property type="component" value="Unassembled WGS sequence"/>
</dbReference>
<keyword evidence="5 6" id="KW-0472">Membrane</keyword>
<dbReference type="STRING" id="4846.A0A367KX51"/>
<evidence type="ECO:0000313" key="8">
    <source>
        <dbReference type="EMBL" id="RCI06789.1"/>
    </source>
</evidence>
<evidence type="ECO:0000256" key="3">
    <source>
        <dbReference type="ARBA" id="ARBA00022692"/>
    </source>
</evidence>
<keyword evidence="9" id="KW-1185">Reference proteome</keyword>
<dbReference type="EMBL" id="PJQM01000086">
    <property type="protein sequence ID" value="RCI06789.1"/>
    <property type="molecule type" value="Genomic_DNA"/>
</dbReference>
<keyword evidence="4 6" id="KW-1133">Transmembrane helix</keyword>
<evidence type="ECO:0000256" key="5">
    <source>
        <dbReference type="ARBA" id="ARBA00023136"/>
    </source>
</evidence>
<dbReference type="SUPFAM" id="SSF103473">
    <property type="entry name" value="MFS general substrate transporter"/>
    <property type="match status" value="1"/>
</dbReference>
<dbReference type="PANTHER" id="PTHR23506:SF23">
    <property type="entry name" value="GH10249P"/>
    <property type="match status" value="1"/>
</dbReference>
<dbReference type="InterPro" id="IPR050930">
    <property type="entry name" value="MFS_Vesicular_Transporter"/>
</dbReference>
<gene>
    <name evidence="8" type="ORF">CU098_009078</name>
</gene>
<feature type="transmembrane region" description="Helical" evidence="6">
    <location>
        <begin position="93"/>
        <end position="115"/>
    </location>
</feature>
<dbReference type="InterPro" id="IPR020846">
    <property type="entry name" value="MFS_dom"/>
</dbReference>
<feature type="transmembrane region" description="Helical" evidence="6">
    <location>
        <begin position="177"/>
        <end position="199"/>
    </location>
</feature>
<dbReference type="PANTHER" id="PTHR23506">
    <property type="entry name" value="GH10249P"/>
    <property type="match status" value="1"/>
</dbReference>
<dbReference type="InterPro" id="IPR011701">
    <property type="entry name" value="MFS"/>
</dbReference>